<dbReference type="AlphaFoldDB" id="A0AA88E1Y2"/>
<dbReference type="Proteomes" id="UP001187192">
    <property type="component" value="Unassembled WGS sequence"/>
</dbReference>
<keyword evidence="2" id="KW-0805">Transcription regulation</keyword>
<feature type="domain" description="TF-B3" evidence="6">
    <location>
        <begin position="4"/>
        <end position="88"/>
    </location>
</feature>
<dbReference type="GO" id="GO:0005634">
    <property type="term" value="C:nucleus"/>
    <property type="evidence" value="ECO:0007669"/>
    <property type="project" value="UniProtKB-SubCell"/>
</dbReference>
<proteinExistence type="predicted"/>
<dbReference type="Pfam" id="PF02362">
    <property type="entry name" value="B3"/>
    <property type="match status" value="1"/>
</dbReference>
<sequence length="115" mass="13849">MKQFEKYLTENDERRKFSVPAEWLRILPEFGEGQEVVVRAIDGKGFYWEFYCVIRRRGRYKKPVFQSLGWLKFVNQKGLKVGDKIVLCEEEDLFRGTKYRIRAQKCFEEGLWVDV</sequence>
<gene>
    <name evidence="7" type="ORF">TIFTF001_034764</name>
</gene>
<evidence type="ECO:0000313" key="7">
    <source>
        <dbReference type="EMBL" id="GMN65698.1"/>
    </source>
</evidence>
<dbReference type="InterPro" id="IPR003340">
    <property type="entry name" value="B3_DNA-bd"/>
</dbReference>
<dbReference type="Gene3D" id="2.40.330.10">
    <property type="entry name" value="DNA-binding pseudobarrel domain"/>
    <property type="match status" value="1"/>
</dbReference>
<keyword evidence="4" id="KW-0804">Transcription</keyword>
<evidence type="ECO:0000259" key="6">
    <source>
        <dbReference type="Pfam" id="PF02362"/>
    </source>
</evidence>
<organism evidence="7 8">
    <name type="scientific">Ficus carica</name>
    <name type="common">Common fig</name>
    <dbReference type="NCBI Taxonomy" id="3494"/>
    <lineage>
        <taxon>Eukaryota</taxon>
        <taxon>Viridiplantae</taxon>
        <taxon>Streptophyta</taxon>
        <taxon>Embryophyta</taxon>
        <taxon>Tracheophyta</taxon>
        <taxon>Spermatophyta</taxon>
        <taxon>Magnoliopsida</taxon>
        <taxon>eudicotyledons</taxon>
        <taxon>Gunneridae</taxon>
        <taxon>Pentapetalae</taxon>
        <taxon>rosids</taxon>
        <taxon>fabids</taxon>
        <taxon>Rosales</taxon>
        <taxon>Moraceae</taxon>
        <taxon>Ficeae</taxon>
        <taxon>Ficus</taxon>
    </lineage>
</organism>
<dbReference type="GO" id="GO:0003677">
    <property type="term" value="F:DNA binding"/>
    <property type="evidence" value="ECO:0007669"/>
    <property type="project" value="UniProtKB-KW"/>
</dbReference>
<evidence type="ECO:0000256" key="4">
    <source>
        <dbReference type="ARBA" id="ARBA00023163"/>
    </source>
</evidence>
<accession>A0AA88E1Y2</accession>
<dbReference type="InterPro" id="IPR015300">
    <property type="entry name" value="DNA-bd_pseudobarrel_sf"/>
</dbReference>
<evidence type="ECO:0000256" key="5">
    <source>
        <dbReference type="ARBA" id="ARBA00023242"/>
    </source>
</evidence>
<comment type="subcellular location">
    <subcellularLocation>
        <location evidence="1">Nucleus</location>
    </subcellularLocation>
</comment>
<dbReference type="CDD" id="cd10017">
    <property type="entry name" value="B3_DNA"/>
    <property type="match status" value="1"/>
</dbReference>
<keyword evidence="5" id="KW-0539">Nucleus</keyword>
<keyword evidence="8" id="KW-1185">Reference proteome</keyword>
<dbReference type="EMBL" id="BTGU01000255">
    <property type="protein sequence ID" value="GMN65698.1"/>
    <property type="molecule type" value="Genomic_DNA"/>
</dbReference>
<name>A0AA88E1Y2_FICCA</name>
<dbReference type="SUPFAM" id="SSF101936">
    <property type="entry name" value="DNA-binding pseudobarrel domain"/>
    <property type="match status" value="1"/>
</dbReference>
<evidence type="ECO:0000256" key="3">
    <source>
        <dbReference type="ARBA" id="ARBA00023125"/>
    </source>
</evidence>
<keyword evidence="3" id="KW-0238">DNA-binding</keyword>
<comment type="caution">
    <text evidence="7">The sequence shown here is derived from an EMBL/GenBank/DDBJ whole genome shotgun (WGS) entry which is preliminary data.</text>
</comment>
<protein>
    <recommendedName>
        <fullName evidence="6">TF-B3 domain-containing protein</fullName>
    </recommendedName>
</protein>
<reference evidence="7" key="1">
    <citation type="submission" date="2023-07" db="EMBL/GenBank/DDBJ databases">
        <title>draft genome sequence of fig (Ficus carica).</title>
        <authorList>
            <person name="Takahashi T."/>
            <person name="Nishimura K."/>
        </authorList>
    </citation>
    <scope>NUCLEOTIDE SEQUENCE</scope>
</reference>
<evidence type="ECO:0000256" key="2">
    <source>
        <dbReference type="ARBA" id="ARBA00023015"/>
    </source>
</evidence>
<evidence type="ECO:0000313" key="8">
    <source>
        <dbReference type="Proteomes" id="UP001187192"/>
    </source>
</evidence>
<evidence type="ECO:0000256" key="1">
    <source>
        <dbReference type="ARBA" id="ARBA00004123"/>
    </source>
</evidence>